<reference evidence="3 4" key="1">
    <citation type="journal article" date="2021" name="Cell">
        <title>Tracing the genetic footprints of vertebrate landing in non-teleost ray-finned fishes.</title>
        <authorList>
            <person name="Bi X."/>
            <person name="Wang K."/>
            <person name="Yang L."/>
            <person name="Pan H."/>
            <person name="Jiang H."/>
            <person name="Wei Q."/>
            <person name="Fang M."/>
            <person name="Yu H."/>
            <person name="Zhu C."/>
            <person name="Cai Y."/>
            <person name="He Y."/>
            <person name="Gan X."/>
            <person name="Zeng H."/>
            <person name="Yu D."/>
            <person name="Zhu Y."/>
            <person name="Jiang H."/>
            <person name="Qiu Q."/>
            <person name="Yang H."/>
            <person name="Zhang Y.E."/>
            <person name="Wang W."/>
            <person name="Zhu M."/>
            <person name="He S."/>
            <person name="Zhang G."/>
        </authorList>
    </citation>
    <scope>NUCLEOTIDE SEQUENCE [LARGE SCALE GENOMIC DNA]</scope>
    <source>
        <strain evidence="3">Bchr_013</strain>
    </source>
</reference>
<organism evidence="3 4">
    <name type="scientific">Polypterus senegalus</name>
    <name type="common">Senegal bichir</name>
    <dbReference type="NCBI Taxonomy" id="55291"/>
    <lineage>
        <taxon>Eukaryota</taxon>
        <taxon>Metazoa</taxon>
        <taxon>Chordata</taxon>
        <taxon>Craniata</taxon>
        <taxon>Vertebrata</taxon>
        <taxon>Euteleostomi</taxon>
        <taxon>Actinopterygii</taxon>
        <taxon>Polypteriformes</taxon>
        <taxon>Polypteridae</taxon>
        <taxon>Polypterus</taxon>
    </lineage>
</organism>
<evidence type="ECO:0000313" key="4">
    <source>
        <dbReference type="Proteomes" id="UP000886611"/>
    </source>
</evidence>
<dbReference type="PANTHER" id="PTHR34098:SF1">
    <property type="entry name" value="F-BOX ONLY PROTEIN 47"/>
    <property type="match status" value="1"/>
</dbReference>
<dbReference type="AlphaFoldDB" id="A0A8X7X4P0"/>
<proteinExistence type="predicted"/>
<name>A0A8X7X4P0_POLSE</name>
<dbReference type="InterPro" id="IPR056622">
    <property type="entry name" value="ARM_FBXO47"/>
</dbReference>
<dbReference type="InterPro" id="IPR038946">
    <property type="entry name" value="FBXO47"/>
</dbReference>
<feature type="compositionally biased region" description="Polar residues" evidence="1">
    <location>
        <begin position="327"/>
        <end position="336"/>
    </location>
</feature>
<feature type="domain" description="FBXO47 ARM repeats region" evidence="2">
    <location>
        <begin position="125"/>
        <end position="238"/>
    </location>
</feature>
<sequence length="392" mass="44402">MPRPLFSTVILHDPHFYKVSISWGLVKAEEENVNILDQPPAQLYSFCPESLISSSARVCLCFTAADILSQQVLIAGWDELECHRVFSFHCDFTNLHRRIQTVVSSKPGNIDWQKMTQSLAEECSVVQFANAIKLMHHDGKPTEWTADSVIGLLEELTGYVPNEWLLENQARLLLLCGNNICYTIMSSKAVNGRVNELANLMVFQALVCEKDGYHMQWVRKMLQKICMVFGSFRERCNFIQKVESVFCQRSLEILESIIEVDASDRIMVTNVRSCTDDVPGKHTPLLILTKADEDLAAQALEGQVFDMNIEAKPIQLSRSPEPASALQEASGSPVHQETSEETCRAELGKSQGYDERLRRWEQEKIHFEITADEKLPNIIARINVKSMQHLGC</sequence>
<dbReference type="Pfam" id="PF24467">
    <property type="entry name" value="ARM_FBXO47"/>
    <property type="match status" value="1"/>
</dbReference>
<feature type="compositionally biased region" description="Basic and acidic residues" evidence="1">
    <location>
        <begin position="337"/>
        <end position="347"/>
    </location>
</feature>
<dbReference type="Proteomes" id="UP000886611">
    <property type="component" value="Unassembled WGS sequence"/>
</dbReference>
<dbReference type="EMBL" id="JAATIS010004753">
    <property type="protein sequence ID" value="KAG2461080.1"/>
    <property type="molecule type" value="Genomic_DNA"/>
</dbReference>
<evidence type="ECO:0000313" key="3">
    <source>
        <dbReference type="EMBL" id="KAG2461080.1"/>
    </source>
</evidence>
<evidence type="ECO:0000256" key="1">
    <source>
        <dbReference type="SAM" id="MobiDB-lite"/>
    </source>
</evidence>
<feature type="non-terminal residue" evidence="3">
    <location>
        <position position="1"/>
    </location>
</feature>
<comment type="caution">
    <text evidence="3">The sequence shown here is derived from an EMBL/GenBank/DDBJ whole genome shotgun (WGS) entry which is preliminary data.</text>
</comment>
<dbReference type="PANTHER" id="PTHR34098">
    <property type="entry name" value="F-BOX ONLY PROTEIN 47"/>
    <property type="match status" value="1"/>
</dbReference>
<keyword evidence="4" id="KW-1185">Reference proteome</keyword>
<protein>
    <submittedName>
        <fullName evidence="3">FBX47 protein</fullName>
    </submittedName>
</protein>
<feature type="non-terminal residue" evidence="3">
    <location>
        <position position="392"/>
    </location>
</feature>
<feature type="region of interest" description="Disordered" evidence="1">
    <location>
        <begin position="319"/>
        <end position="347"/>
    </location>
</feature>
<evidence type="ECO:0000259" key="2">
    <source>
        <dbReference type="Pfam" id="PF24467"/>
    </source>
</evidence>
<gene>
    <name evidence="3" type="primary">Fbxo47</name>
    <name evidence="3" type="ORF">GTO96_0011400</name>
</gene>
<accession>A0A8X7X4P0</accession>